<organism evidence="1 2">
    <name type="scientific">Virgibacillus subterraneus</name>
    <dbReference type="NCBI Taxonomy" id="621109"/>
    <lineage>
        <taxon>Bacteria</taxon>
        <taxon>Bacillati</taxon>
        <taxon>Bacillota</taxon>
        <taxon>Bacilli</taxon>
        <taxon>Bacillales</taxon>
        <taxon>Bacillaceae</taxon>
        <taxon>Virgibacillus</taxon>
    </lineage>
</organism>
<accession>A0A1H8Z0A5</accession>
<name>A0A1H8Z0A5_9BACI</name>
<dbReference type="EMBL" id="FOEH01000001">
    <property type="protein sequence ID" value="SEP57058.1"/>
    <property type="molecule type" value="Genomic_DNA"/>
</dbReference>
<gene>
    <name evidence="1" type="ORF">SAMN05216232_0192</name>
</gene>
<keyword evidence="2" id="KW-1185">Reference proteome</keyword>
<dbReference type="Pfam" id="PF05133">
    <property type="entry name" value="SPP1_portal"/>
    <property type="match status" value="1"/>
</dbReference>
<reference evidence="1 2" key="1">
    <citation type="submission" date="2016-10" db="EMBL/GenBank/DDBJ databases">
        <authorList>
            <person name="Varghese N."/>
            <person name="Submissions S."/>
        </authorList>
    </citation>
    <scope>NUCLEOTIDE SEQUENCE [LARGE SCALE GENOMIC DNA]</scope>
    <source>
        <strain evidence="1 2">CGMCC 1.7734</strain>
    </source>
</reference>
<dbReference type="PIRSF" id="PIRSF011911">
    <property type="entry name" value="A118_put_portal"/>
    <property type="match status" value="1"/>
</dbReference>
<evidence type="ECO:0000313" key="2">
    <source>
        <dbReference type="Proteomes" id="UP000198733"/>
    </source>
</evidence>
<sequence length="491" mass="55506">MNALKGGLAKLGIIKSIEKISDHKDISMNEELYNNIDIWKDLYKGYHEPFHKIKYHTIEGQKERKMDTLMMAKTVSAEMASLVFNEKCEISISDESLSEFIDDVFKKNKFYKKYQDHLEYNFAMGGAVVKPYVKDDKMMLSFVTADCFIPLAWNNDTITEAVFPSEFKKNNKKYTHLEWHVWEGSTYLIKNEVYESSGGDDLGVKVALENFFPGLEEEVRITALSKPIFSYIKPNTANNVDTQSPLGISIYANAMDTMKAIDTAFDSFHREFRLGKKRIIVPAQMVKTVVDNETGQMHRYFDASDETYEAFKYREDEENIKDISVELRVDEHIAGINALLNLFAMQTGFSAGTFSFDGQSVKTATEVVSENSKTFKSKKSHETIIEAGLQEVIESIVAVAQLYGLYKAPADYEVTVTFDDSIVEDNAAEQSRQIQLITNKLQSRKRAIMNIHGLGDDEALELIKEINEENATANAESVDFFGTGNNNGGGN</sequence>
<proteinExistence type="predicted"/>
<dbReference type="InterPro" id="IPR021145">
    <property type="entry name" value="Portal_protein_SPP1_Gp6-like"/>
</dbReference>
<comment type="caution">
    <text evidence="1">The sequence shown here is derived from an EMBL/GenBank/DDBJ whole genome shotgun (WGS) entry which is preliminary data.</text>
</comment>
<dbReference type="NCBIfam" id="TIGR01542">
    <property type="entry name" value="A118_put_portal"/>
    <property type="match status" value="1"/>
</dbReference>
<dbReference type="InterPro" id="IPR006432">
    <property type="entry name" value="Phage_portal_A118-type"/>
</dbReference>
<evidence type="ECO:0000313" key="1">
    <source>
        <dbReference type="EMBL" id="SEP57058.1"/>
    </source>
</evidence>
<protein>
    <submittedName>
        <fullName evidence="1">Phage portal protein, putative, A118 family</fullName>
    </submittedName>
</protein>
<dbReference type="Proteomes" id="UP000198733">
    <property type="component" value="Unassembled WGS sequence"/>
</dbReference>